<accession>A0A9P1FSC5</accession>
<evidence type="ECO:0000313" key="3">
    <source>
        <dbReference type="Proteomes" id="UP001152797"/>
    </source>
</evidence>
<keyword evidence="3" id="KW-1185">Reference proteome</keyword>
<protein>
    <submittedName>
        <fullName evidence="1">Uncharacterized protein</fullName>
    </submittedName>
</protein>
<gene>
    <name evidence="1" type="ORF">C1SCF055_LOCUS13941</name>
</gene>
<proteinExistence type="predicted"/>
<evidence type="ECO:0000313" key="1">
    <source>
        <dbReference type="EMBL" id="CAI3986598.1"/>
    </source>
</evidence>
<name>A0A9P1FSC5_9DINO</name>
<comment type="caution">
    <text evidence="1">The sequence shown here is derived from an EMBL/GenBank/DDBJ whole genome shotgun (WGS) entry which is preliminary data.</text>
</comment>
<dbReference type="EMBL" id="CAMXCT010001096">
    <property type="protein sequence ID" value="CAI3986598.1"/>
    <property type="molecule type" value="Genomic_DNA"/>
</dbReference>
<dbReference type="EMBL" id="CAMXCT030001096">
    <property type="protein sequence ID" value="CAL4773910.1"/>
    <property type="molecule type" value="Genomic_DNA"/>
</dbReference>
<reference evidence="1" key="1">
    <citation type="submission" date="2022-10" db="EMBL/GenBank/DDBJ databases">
        <authorList>
            <person name="Chen Y."/>
            <person name="Dougan E. K."/>
            <person name="Chan C."/>
            <person name="Rhodes N."/>
            <person name="Thang M."/>
        </authorList>
    </citation>
    <scope>NUCLEOTIDE SEQUENCE</scope>
</reference>
<dbReference type="AlphaFoldDB" id="A0A9P1FSC5"/>
<dbReference type="Proteomes" id="UP001152797">
    <property type="component" value="Unassembled WGS sequence"/>
</dbReference>
<organism evidence="1">
    <name type="scientific">Cladocopium goreaui</name>
    <dbReference type="NCBI Taxonomy" id="2562237"/>
    <lineage>
        <taxon>Eukaryota</taxon>
        <taxon>Sar</taxon>
        <taxon>Alveolata</taxon>
        <taxon>Dinophyceae</taxon>
        <taxon>Suessiales</taxon>
        <taxon>Symbiodiniaceae</taxon>
        <taxon>Cladocopium</taxon>
    </lineage>
</organism>
<evidence type="ECO:0000313" key="2">
    <source>
        <dbReference type="EMBL" id="CAL1139973.1"/>
    </source>
</evidence>
<reference evidence="2" key="2">
    <citation type="submission" date="2024-04" db="EMBL/GenBank/DDBJ databases">
        <authorList>
            <person name="Chen Y."/>
            <person name="Shah S."/>
            <person name="Dougan E. K."/>
            <person name="Thang M."/>
            <person name="Chan C."/>
        </authorList>
    </citation>
    <scope>NUCLEOTIDE SEQUENCE [LARGE SCALE GENOMIC DNA]</scope>
</reference>
<dbReference type="EMBL" id="CAMXCT020001096">
    <property type="protein sequence ID" value="CAL1139973.1"/>
    <property type="molecule type" value="Genomic_DNA"/>
</dbReference>
<sequence>MLAKVNCGTIRLAWISTKGDWPYLRKRVVADGQRSTLEDCNTETLETMRYTICSVNLVFDVIYRHGIFIPADEACKAIHYGFETCVGYCQLASMAKSETLKLFRLRPKVHMWWDFFELMSTPGPFRLNPLATATWSDEDYIGRVSRVARSVHGATVSISCMRKCIGYYKSQFDKMKR</sequence>